<evidence type="ECO:0000313" key="2">
    <source>
        <dbReference type="Proteomes" id="UP001283361"/>
    </source>
</evidence>
<name>A0AAE0ZZK2_9GAST</name>
<accession>A0AAE0ZZK2</accession>
<sequence length="125" mass="14174">MLMAIHDTIWHSLSCPLPHLLAPTFTRFKLVLRPQTWQEKVTDTPGPKKRRKIKYPKGRDKFANIIDGGIPGVWSLLPHAMDETCGSLTKEDLTEILLYTRNTDPCLLEQGLLDLDMASSTRCLT</sequence>
<proteinExistence type="predicted"/>
<dbReference type="EMBL" id="JAWDGP010003005">
    <property type="protein sequence ID" value="KAK3778162.1"/>
    <property type="molecule type" value="Genomic_DNA"/>
</dbReference>
<reference evidence="1" key="1">
    <citation type="journal article" date="2023" name="G3 (Bethesda)">
        <title>A reference genome for the long-term kleptoplast-retaining sea slug Elysia crispata morphotype clarki.</title>
        <authorList>
            <person name="Eastman K.E."/>
            <person name="Pendleton A.L."/>
            <person name="Shaikh M.A."/>
            <person name="Suttiyut T."/>
            <person name="Ogas R."/>
            <person name="Tomko P."/>
            <person name="Gavelis G."/>
            <person name="Widhalm J.R."/>
            <person name="Wisecaver J.H."/>
        </authorList>
    </citation>
    <scope>NUCLEOTIDE SEQUENCE</scope>
    <source>
        <strain evidence="1">ECLA1</strain>
    </source>
</reference>
<gene>
    <name evidence="1" type="ORF">RRG08_010249</name>
</gene>
<dbReference type="Proteomes" id="UP001283361">
    <property type="component" value="Unassembled WGS sequence"/>
</dbReference>
<dbReference type="AlphaFoldDB" id="A0AAE0ZZK2"/>
<organism evidence="1 2">
    <name type="scientific">Elysia crispata</name>
    <name type="common">lettuce slug</name>
    <dbReference type="NCBI Taxonomy" id="231223"/>
    <lineage>
        <taxon>Eukaryota</taxon>
        <taxon>Metazoa</taxon>
        <taxon>Spiralia</taxon>
        <taxon>Lophotrochozoa</taxon>
        <taxon>Mollusca</taxon>
        <taxon>Gastropoda</taxon>
        <taxon>Heterobranchia</taxon>
        <taxon>Euthyneura</taxon>
        <taxon>Panpulmonata</taxon>
        <taxon>Sacoglossa</taxon>
        <taxon>Placobranchoidea</taxon>
        <taxon>Plakobranchidae</taxon>
        <taxon>Elysia</taxon>
    </lineage>
</organism>
<comment type="caution">
    <text evidence="1">The sequence shown here is derived from an EMBL/GenBank/DDBJ whole genome shotgun (WGS) entry which is preliminary data.</text>
</comment>
<evidence type="ECO:0000313" key="1">
    <source>
        <dbReference type="EMBL" id="KAK3778162.1"/>
    </source>
</evidence>
<keyword evidence="2" id="KW-1185">Reference proteome</keyword>
<protein>
    <submittedName>
        <fullName evidence="1">Uncharacterized protein</fullName>
    </submittedName>
</protein>